<accession>A0A448YY80</accession>
<sequence length="380" mass="42784">MPNDEYQYQPQQKLPVGREHVECDGPGCSETGPPKMCSRCHMTFYCGVACQRAHWRNGHREDCRDINFFREHFAKSESKTEEVCENASGSGGKAEAALLYAARASRGDKSAEERKDYSELALAELARINTTAVNLRDPSETAQALFTKAEVLLQLERPADALRALEELEAIDKQGRENKARIESLLDSLEALEIQGRTSEADRVAQQLAEMREANMHTTRLPNCGFDLYIKMAECFEAMKEYRKAIDTYKFKIMDVIDYDDPDAMATPPQQRMMFMGMSRCLYHLKKYDSAIHAGEAAVEMNRHFPQVHKYVALSQKATGDLRSAVQTMGRAVTYETPWDEANQNIVLEMYKELKNESLAADSGLVAPPDEQGQSKAGTL</sequence>
<feature type="domain" description="MYND-type" evidence="6">
    <location>
        <begin position="23"/>
        <end position="63"/>
    </location>
</feature>
<dbReference type="Proteomes" id="UP000291116">
    <property type="component" value="Unassembled WGS sequence"/>
</dbReference>
<dbReference type="GO" id="GO:0008270">
    <property type="term" value="F:zinc ion binding"/>
    <property type="evidence" value="ECO:0007669"/>
    <property type="project" value="UniProtKB-KW"/>
</dbReference>
<keyword evidence="2 4" id="KW-0863">Zinc-finger</keyword>
<evidence type="ECO:0000256" key="3">
    <source>
        <dbReference type="ARBA" id="ARBA00022833"/>
    </source>
</evidence>
<organism evidence="7 8">
    <name type="scientific">Pseudo-nitzschia multistriata</name>
    <dbReference type="NCBI Taxonomy" id="183589"/>
    <lineage>
        <taxon>Eukaryota</taxon>
        <taxon>Sar</taxon>
        <taxon>Stramenopiles</taxon>
        <taxon>Ochrophyta</taxon>
        <taxon>Bacillariophyta</taxon>
        <taxon>Bacillariophyceae</taxon>
        <taxon>Bacillariophycidae</taxon>
        <taxon>Bacillariales</taxon>
        <taxon>Bacillariaceae</taxon>
        <taxon>Pseudo-nitzschia</taxon>
    </lineage>
</organism>
<name>A0A448YY80_9STRA</name>
<dbReference type="InterPro" id="IPR011990">
    <property type="entry name" value="TPR-like_helical_dom_sf"/>
</dbReference>
<proteinExistence type="predicted"/>
<dbReference type="Pfam" id="PF01753">
    <property type="entry name" value="zf-MYND"/>
    <property type="match status" value="1"/>
</dbReference>
<dbReference type="SUPFAM" id="SSF48452">
    <property type="entry name" value="TPR-like"/>
    <property type="match status" value="1"/>
</dbReference>
<dbReference type="SUPFAM" id="SSF144232">
    <property type="entry name" value="HIT/MYND zinc finger-like"/>
    <property type="match status" value="1"/>
</dbReference>
<evidence type="ECO:0000256" key="5">
    <source>
        <dbReference type="SAM" id="MobiDB-lite"/>
    </source>
</evidence>
<reference evidence="7 8" key="1">
    <citation type="submission" date="2019-01" db="EMBL/GenBank/DDBJ databases">
        <authorList>
            <person name="Ferrante I. M."/>
        </authorList>
    </citation>
    <scope>NUCLEOTIDE SEQUENCE [LARGE SCALE GENOMIC DNA]</scope>
    <source>
        <strain evidence="7 8">B856</strain>
    </source>
</reference>
<dbReference type="PROSITE" id="PS50865">
    <property type="entry name" value="ZF_MYND_2"/>
    <property type="match status" value="1"/>
</dbReference>
<gene>
    <name evidence="7" type="ORF">PSNMU_V1.4_AUG-EV-PASAV3_0014760</name>
</gene>
<evidence type="ECO:0000256" key="4">
    <source>
        <dbReference type="PROSITE-ProRule" id="PRU00134"/>
    </source>
</evidence>
<dbReference type="AlphaFoldDB" id="A0A448YY80"/>
<evidence type="ECO:0000313" key="7">
    <source>
        <dbReference type="EMBL" id="VEU34748.1"/>
    </source>
</evidence>
<dbReference type="InterPro" id="IPR019734">
    <property type="entry name" value="TPR_rpt"/>
</dbReference>
<keyword evidence="1" id="KW-0479">Metal-binding</keyword>
<feature type="region of interest" description="Disordered" evidence="5">
    <location>
        <begin position="361"/>
        <end position="380"/>
    </location>
</feature>
<evidence type="ECO:0000259" key="6">
    <source>
        <dbReference type="PROSITE" id="PS50865"/>
    </source>
</evidence>
<dbReference type="EMBL" id="CAACVS010000037">
    <property type="protein sequence ID" value="VEU34748.1"/>
    <property type="molecule type" value="Genomic_DNA"/>
</dbReference>
<dbReference type="InterPro" id="IPR002893">
    <property type="entry name" value="Znf_MYND"/>
</dbReference>
<keyword evidence="3" id="KW-0862">Zinc</keyword>
<keyword evidence="8" id="KW-1185">Reference proteome</keyword>
<dbReference type="Gene3D" id="1.25.40.10">
    <property type="entry name" value="Tetratricopeptide repeat domain"/>
    <property type="match status" value="2"/>
</dbReference>
<protein>
    <recommendedName>
        <fullName evidence="6">MYND-type domain-containing protein</fullName>
    </recommendedName>
</protein>
<evidence type="ECO:0000256" key="1">
    <source>
        <dbReference type="ARBA" id="ARBA00022723"/>
    </source>
</evidence>
<evidence type="ECO:0000313" key="8">
    <source>
        <dbReference type="Proteomes" id="UP000291116"/>
    </source>
</evidence>
<dbReference type="Gene3D" id="6.10.140.2220">
    <property type="match status" value="1"/>
</dbReference>
<dbReference type="OrthoDB" id="188436at2759"/>
<evidence type="ECO:0000256" key="2">
    <source>
        <dbReference type="ARBA" id="ARBA00022771"/>
    </source>
</evidence>
<dbReference type="SMART" id="SM00028">
    <property type="entry name" value="TPR"/>
    <property type="match status" value="3"/>
</dbReference>